<dbReference type="EMBL" id="CP020370">
    <property type="protein sequence ID" value="AUB80836.1"/>
    <property type="molecule type" value="Genomic_DNA"/>
</dbReference>
<dbReference type="OrthoDB" id="9796786at2"/>
<evidence type="ECO:0000259" key="1">
    <source>
        <dbReference type="Pfam" id="PF06114"/>
    </source>
</evidence>
<evidence type="ECO:0000313" key="3">
    <source>
        <dbReference type="Proteomes" id="UP000232638"/>
    </source>
</evidence>
<gene>
    <name evidence="2" type="ORF">THSYN_07645</name>
</gene>
<name>A0A2K8U5H2_9GAMM</name>
<proteinExistence type="predicted"/>
<sequence length="391" mass="43703">MTKKPGFHTLGVQPAVLRWARESQGYSLDDVAIHLKRDIGEIVAWETGAASPTYAQLENLVYGLYKRPLAVFFLPAPPAERKVKQQFRTLPDSELDRLAADTRYQLRLAHAYQISLHELNDGVNSSPRKIFRDLPLTTQSDVRQAGDRVRAYLGIALDAQIGWKSAEAALKAWRSAVEASGVFVFKHSFKQKTISGFCLADDEFPLIYLNNSTAKTRQIFSLFHELAHLLLKVNAISTVDDAHLQGLPQRERGIERFCNALAAEILVPSADFESQLTGISAPYDDAAVPLARRYHVSRESILRRLLDRGLIDQSKYEAKVKQWAAETENGGSGGDYYATQTTYLGEGYMRLVFAKHYQGRLTLEQTADYLGVRTKSVAGLEEALFRNAVPA</sequence>
<keyword evidence="2" id="KW-0238">DNA-binding</keyword>
<feature type="domain" description="IrrE N-terminal-like" evidence="1">
    <location>
        <begin position="178"/>
        <end position="305"/>
    </location>
</feature>
<reference evidence="2 3" key="1">
    <citation type="submission" date="2017-03" db="EMBL/GenBank/DDBJ databases">
        <title>Complete genome sequence of Candidatus 'Thiodictyon syntrophicum' sp. nov. strain Cad16T, a photolithoautotroph purple sulfur bacterium isolated from an alpine meromictic lake.</title>
        <authorList>
            <person name="Luedin S.M."/>
            <person name="Pothier J.F."/>
            <person name="Danza F."/>
            <person name="Storelli N."/>
            <person name="Wittwer M."/>
            <person name="Tonolla M."/>
        </authorList>
    </citation>
    <scope>NUCLEOTIDE SEQUENCE [LARGE SCALE GENOMIC DNA]</scope>
    <source>
        <strain evidence="2 3">Cad16T</strain>
    </source>
</reference>
<dbReference type="Pfam" id="PF06114">
    <property type="entry name" value="Peptidase_M78"/>
    <property type="match status" value="1"/>
</dbReference>
<dbReference type="InterPro" id="IPR010982">
    <property type="entry name" value="Lambda_DNA-bd_dom_sf"/>
</dbReference>
<dbReference type="Proteomes" id="UP000232638">
    <property type="component" value="Chromosome"/>
</dbReference>
<dbReference type="Gene3D" id="1.10.10.2910">
    <property type="match status" value="1"/>
</dbReference>
<dbReference type="AlphaFoldDB" id="A0A2K8U5H2"/>
<dbReference type="RefSeq" id="WP_100918622.1">
    <property type="nucleotide sequence ID" value="NZ_CP020370.1"/>
</dbReference>
<keyword evidence="3" id="KW-1185">Reference proteome</keyword>
<dbReference type="GO" id="GO:0003677">
    <property type="term" value="F:DNA binding"/>
    <property type="evidence" value="ECO:0007669"/>
    <property type="project" value="UniProtKB-KW"/>
</dbReference>
<dbReference type="InterPro" id="IPR010359">
    <property type="entry name" value="IrrE_HExxH"/>
</dbReference>
<evidence type="ECO:0000313" key="2">
    <source>
        <dbReference type="EMBL" id="AUB80836.1"/>
    </source>
</evidence>
<dbReference type="InterPro" id="IPR052345">
    <property type="entry name" value="Rad_response_metalloprotease"/>
</dbReference>
<dbReference type="PANTHER" id="PTHR43236">
    <property type="entry name" value="ANTITOXIN HIGA1"/>
    <property type="match status" value="1"/>
</dbReference>
<protein>
    <submittedName>
        <fullName evidence="2">DNA-binding protein</fullName>
    </submittedName>
</protein>
<dbReference type="KEGG" id="tsy:THSYN_07645"/>
<dbReference type="SUPFAM" id="SSF47413">
    <property type="entry name" value="lambda repressor-like DNA-binding domains"/>
    <property type="match status" value="1"/>
</dbReference>
<dbReference type="PANTHER" id="PTHR43236:SF2">
    <property type="entry name" value="BLL0069 PROTEIN"/>
    <property type="match status" value="1"/>
</dbReference>
<accession>A0A2K8U5H2</accession>
<organism evidence="2 3">
    <name type="scientific">Candidatus Thiodictyon syntrophicum</name>
    <dbReference type="NCBI Taxonomy" id="1166950"/>
    <lineage>
        <taxon>Bacteria</taxon>
        <taxon>Pseudomonadati</taxon>
        <taxon>Pseudomonadota</taxon>
        <taxon>Gammaproteobacteria</taxon>
        <taxon>Chromatiales</taxon>
        <taxon>Chromatiaceae</taxon>
        <taxon>Thiodictyon</taxon>
    </lineage>
</organism>